<keyword evidence="2" id="KW-1185">Reference proteome</keyword>
<dbReference type="RefSeq" id="XP_038783994.1">
    <property type="nucleotide sequence ID" value="XM_038933329.1"/>
</dbReference>
<dbReference type="Proteomes" id="UP000596902">
    <property type="component" value="Unassembled WGS sequence"/>
</dbReference>
<organism evidence="1 2">
    <name type="scientific">Alternaria burnsii</name>
    <dbReference type="NCBI Taxonomy" id="1187904"/>
    <lineage>
        <taxon>Eukaryota</taxon>
        <taxon>Fungi</taxon>
        <taxon>Dikarya</taxon>
        <taxon>Ascomycota</taxon>
        <taxon>Pezizomycotina</taxon>
        <taxon>Dothideomycetes</taxon>
        <taxon>Pleosporomycetidae</taxon>
        <taxon>Pleosporales</taxon>
        <taxon>Pleosporineae</taxon>
        <taxon>Pleosporaceae</taxon>
        <taxon>Alternaria</taxon>
        <taxon>Alternaria sect. Alternaria</taxon>
    </lineage>
</organism>
<name>A0A8H7AYG4_9PLEO</name>
<dbReference type="AlphaFoldDB" id="A0A8H7AYG4"/>
<comment type="caution">
    <text evidence="1">The sequence shown here is derived from an EMBL/GenBank/DDBJ whole genome shotgun (WGS) entry which is preliminary data.</text>
</comment>
<accession>A0A8H7AYG4</accession>
<reference evidence="1" key="2">
    <citation type="submission" date="2020-08" db="EMBL/GenBank/DDBJ databases">
        <title>Draft Genome Sequence of Cumin Blight Pathogen Alternaria burnsii.</title>
        <authorList>
            <person name="Feng Z."/>
        </authorList>
    </citation>
    <scope>NUCLEOTIDE SEQUENCE</scope>
    <source>
        <strain evidence="1">CBS107.38</strain>
    </source>
</reference>
<reference evidence="1" key="1">
    <citation type="submission" date="2020-01" db="EMBL/GenBank/DDBJ databases">
        <authorList>
            <person name="Feng Z.H.Z."/>
        </authorList>
    </citation>
    <scope>NUCLEOTIDE SEQUENCE</scope>
    <source>
        <strain evidence="1">CBS107.38</strain>
    </source>
</reference>
<gene>
    <name evidence="1" type="ORF">GT037_008282</name>
</gene>
<evidence type="ECO:0000313" key="2">
    <source>
        <dbReference type="Proteomes" id="UP000596902"/>
    </source>
</evidence>
<sequence>MRRLIRFLDRTCSSLDFRHFRIFPKLLSTPTSIFTIFDDKVDYIAFTSPRTLQDYDSHNLLVDTKTKMDFSTWPSTTCPEGAPQMPLGMSRRRQVRQKEPVHCAVKSSSSKLSYMPGSATSRLPTPRLASPWQWAYVSSNTNPSPRVLAPINQETQEIHPSFYRRFPSALASVPSATQSTPEISYPERIASRRKASQVKCEKWLAIDKPNIPRKGLEQLSLESDEEGWEKVDDDEDWVVVDNPGMEEGQWAQ</sequence>
<dbReference type="GeneID" id="62206507"/>
<proteinExistence type="predicted"/>
<protein>
    <submittedName>
        <fullName evidence="1">Uncharacterized protein</fullName>
    </submittedName>
</protein>
<evidence type="ECO:0000313" key="1">
    <source>
        <dbReference type="EMBL" id="KAF7673667.1"/>
    </source>
</evidence>
<dbReference type="EMBL" id="JAAABM010000012">
    <property type="protein sequence ID" value="KAF7673667.1"/>
    <property type="molecule type" value="Genomic_DNA"/>
</dbReference>